<proteinExistence type="predicted"/>
<dbReference type="CDD" id="cd20071">
    <property type="entry name" value="SET_SMYD"/>
    <property type="match status" value="1"/>
</dbReference>
<evidence type="ECO:0000313" key="4">
    <source>
        <dbReference type="Proteomes" id="UP000541610"/>
    </source>
</evidence>
<sequence>MRTTLHRGSFPLREITKREFLKNERYAVASAAETEEDIWGDVRLLASDDSQGTFGKWSNPVIIISSVVAAVVLFFVVCCCGCGYISGIGGLVILLALGGWILYIKLHKNYSGLHGSEYDSCAQLVGCKCLWTRLPPLLLNRAAGESHGSQVKNPELNMSACEEFLSPKRLKASEALPEDSESVVEETDVEYINGYLAKMHPGAGLQCQVMEGKGRTLTSKKHHEIGDVIFVEPPLHIVCEEAGDPDFEEIKKLCDVEGDMDYDPLWYWCALRSLTDADLPSNREVFHRGPFWCPVVACLSVYTRIVAIRYPKILDSIARDSSAISRITTVAAEVQRRLLLLHRPETTEISESVDRVAKACGLEGKEELLEDLLQVWIHNCFEYQETPTGYSTYFAPAFMSHSCLPNADWVNDPEGNFVLKSRMVVNEGDEICVSYLSEEALLDCTKTRVDDLDSTKGFVCTCPRCVADEDPSRVFACPSCSLGEVTFPSQAPLMSEGEEAIGSFDDFPSCSTCGRELTRDGFKACLRIESRIGNILESLEAKPISRHNAGEFLSSMEVEQLQRLSQLGTHDKHGLSAKLLHILVDYYVFTKEYSEAIKCIDIYLDFCERVYDGLNGARSWALEEKGDILLEMATYEILIERNSSKFSGFSSQSIRRMFFYGTFAEDEIGKLASSRILETYEKAAEELKLLFGDWHEYHTQVHEKIIKECVFVPPLVALVIPLLPPAKETVPEFNLGRRNVDTALLFTQRVEYFRDLMVDHIHS</sequence>
<dbReference type="InterPro" id="IPR046341">
    <property type="entry name" value="SET_dom_sf"/>
</dbReference>
<organism evidence="3 4">
    <name type="scientific">Perkinsus olseni</name>
    <name type="common">Perkinsus atlanticus</name>
    <dbReference type="NCBI Taxonomy" id="32597"/>
    <lineage>
        <taxon>Eukaryota</taxon>
        <taxon>Sar</taxon>
        <taxon>Alveolata</taxon>
        <taxon>Perkinsozoa</taxon>
        <taxon>Perkinsea</taxon>
        <taxon>Perkinsida</taxon>
        <taxon>Perkinsidae</taxon>
        <taxon>Perkinsus</taxon>
    </lineage>
</organism>
<evidence type="ECO:0000256" key="1">
    <source>
        <dbReference type="SAM" id="Phobius"/>
    </source>
</evidence>
<feature type="transmembrane region" description="Helical" evidence="1">
    <location>
        <begin position="57"/>
        <end position="77"/>
    </location>
</feature>
<feature type="domain" description="SET" evidence="2">
    <location>
        <begin position="214"/>
        <end position="435"/>
    </location>
</feature>
<protein>
    <recommendedName>
        <fullName evidence="2">SET domain-containing protein</fullName>
    </recommendedName>
</protein>
<evidence type="ECO:0000259" key="2">
    <source>
        <dbReference type="Pfam" id="PF00856"/>
    </source>
</evidence>
<keyword evidence="1" id="KW-0812">Transmembrane</keyword>
<dbReference type="InterPro" id="IPR001214">
    <property type="entry name" value="SET_dom"/>
</dbReference>
<evidence type="ECO:0000313" key="3">
    <source>
        <dbReference type="EMBL" id="KAF4689060.1"/>
    </source>
</evidence>
<dbReference type="PANTHER" id="PTHR12197">
    <property type="entry name" value="HISTONE-LYSINE N-METHYLTRANSFERASE SMYD"/>
    <property type="match status" value="1"/>
</dbReference>
<dbReference type="InterPro" id="IPR011990">
    <property type="entry name" value="TPR-like_helical_dom_sf"/>
</dbReference>
<keyword evidence="1" id="KW-0472">Membrane</keyword>
<dbReference type="InterPro" id="IPR050869">
    <property type="entry name" value="H3K4_H4K5_MeTrfase"/>
</dbReference>
<reference evidence="3 4" key="1">
    <citation type="submission" date="2020-04" db="EMBL/GenBank/DDBJ databases">
        <title>Perkinsus olseni comparative genomics.</title>
        <authorList>
            <person name="Bogema D.R."/>
        </authorList>
    </citation>
    <scope>NUCLEOTIDE SEQUENCE [LARGE SCALE GENOMIC DNA]</scope>
    <source>
        <strain evidence="3">00978-12</strain>
    </source>
</reference>
<dbReference type="Gene3D" id="1.25.40.10">
    <property type="entry name" value="Tetratricopeptide repeat domain"/>
    <property type="match status" value="1"/>
</dbReference>
<dbReference type="Proteomes" id="UP000541610">
    <property type="component" value="Unassembled WGS sequence"/>
</dbReference>
<accession>A0A7J6NZW0</accession>
<dbReference type="Gene3D" id="2.170.270.10">
    <property type="entry name" value="SET domain"/>
    <property type="match status" value="1"/>
</dbReference>
<name>A0A7J6NZW0_PEROL</name>
<gene>
    <name evidence="3" type="ORF">FOZ60_002093</name>
</gene>
<comment type="caution">
    <text evidence="3">The sequence shown here is derived from an EMBL/GenBank/DDBJ whole genome shotgun (WGS) entry which is preliminary data.</text>
</comment>
<dbReference type="Pfam" id="PF00856">
    <property type="entry name" value="SET"/>
    <property type="match status" value="1"/>
</dbReference>
<keyword evidence="1" id="KW-1133">Transmembrane helix</keyword>
<dbReference type="PANTHER" id="PTHR12197:SF292">
    <property type="entry name" value="SET DOMAIN-CONTAINING PROTEIN"/>
    <property type="match status" value="1"/>
</dbReference>
<dbReference type="EMBL" id="JABANP010000134">
    <property type="protein sequence ID" value="KAF4689060.1"/>
    <property type="molecule type" value="Genomic_DNA"/>
</dbReference>
<dbReference type="OrthoDB" id="194358at2759"/>
<dbReference type="AlphaFoldDB" id="A0A7J6NZW0"/>
<dbReference type="SUPFAM" id="SSF82199">
    <property type="entry name" value="SET domain"/>
    <property type="match status" value="1"/>
</dbReference>
<feature type="transmembrane region" description="Helical" evidence="1">
    <location>
        <begin position="84"/>
        <end position="103"/>
    </location>
</feature>